<dbReference type="RefSeq" id="WP_311716414.1">
    <property type="nucleotide sequence ID" value="NZ_JAVREZ010000009.1"/>
</dbReference>
<evidence type="ECO:0008006" key="5">
    <source>
        <dbReference type="Google" id="ProtNLM"/>
    </source>
</evidence>
<reference evidence="4" key="1">
    <citation type="submission" date="2023-07" db="EMBL/GenBank/DDBJ databases">
        <title>30 novel species of actinomycetes from the DSMZ collection.</title>
        <authorList>
            <person name="Nouioui I."/>
        </authorList>
    </citation>
    <scope>NUCLEOTIDE SEQUENCE [LARGE SCALE GENOMIC DNA]</scope>
    <source>
        <strain evidence="4">DSM 41640</strain>
    </source>
</reference>
<sequence length="188" mass="19521">MRVGRSLSALILFAALVTGCTSGGHQASTSGPLNGPDHADAGSGEECIPEKKGGSVTFGGDELHNYGSKPVVIDKVTLSKASGLRLVEAVIVSTSTSLVGYSTGFPPVPEARNQPGIDWDHRRKAAGATLSPQPDDAKVVNNLVLHLRVTGASGVRMAGVLVHYHVGGSDYVWHNVLGLAVETKKKSC</sequence>
<name>A0ABU2VD43_9ACTN</name>
<feature type="chain" id="PRO_5046314864" description="Lipoprotein" evidence="2">
    <location>
        <begin position="28"/>
        <end position="188"/>
    </location>
</feature>
<evidence type="ECO:0000313" key="3">
    <source>
        <dbReference type="EMBL" id="MDT0483486.1"/>
    </source>
</evidence>
<dbReference type="PROSITE" id="PS51257">
    <property type="entry name" value="PROKAR_LIPOPROTEIN"/>
    <property type="match status" value="1"/>
</dbReference>
<accession>A0ABU2VD43</accession>
<feature type="region of interest" description="Disordered" evidence="1">
    <location>
        <begin position="24"/>
        <end position="46"/>
    </location>
</feature>
<dbReference type="Proteomes" id="UP001183824">
    <property type="component" value="Unassembled WGS sequence"/>
</dbReference>
<evidence type="ECO:0000313" key="4">
    <source>
        <dbReference type="Proteomes" id="UP001183824"/>
    </source>
</evidence>
<keyword evidence="2" id="KW-0732">Signal</keyword>
<organism evidence="3 4">
    <name type="scientific">Streptomyces doebereineriae</name>
    <dbReference type="NCBI Taxonomy" id="3075528"/>
    <lineage>
        <taxon>Bacteria</taxon>
        <taxon>Bacillati</taxon>
        <taxon>Actinomycetota</taxon>
        <taxon>Actinomycetes</taxon>
        <taxon>Kitasatosporales</taxon>
        <taxon>Streptomycetaceae</taxon>
        <taxon>Streptomyces</taxon>
    </lineage>
</organism>
<gene>
    <name evidence="3" type="ORF">RNB18_25315</name>
</gene>
<comment type="caution">
    <text evidence="3">The sequence shown here is derived from an EMBL/GenBank/DDBJ whole genome shotgun (WGS) entry which is preliminary data.</text>
</comment>
<evidence type="ECO:0000256" key="2">
    <source>
        <dbReference type="SAM" id="SignalP"/>
    </source>
</evidence>
<keyword evidence="4" id="KW-1185">Reference proteome</keyword>
<dbReference type="EMBL" id="JAVREZ010000009">
    <property type="protein sequence ID" value="MDT0483486.1"/>
    <property type="molecule type" value="Genomic_DNA"/>
</dbReference>
<evidence type="ECO:0000256" key="1">
    <source>
        <dbReference type="SAM" id="MobiDB-lite"/>
    </source>
</evidence>
<feature type="signal peptide" evidence="2">
    <location>
        <begin position="1"/>
        <end position="27"/>
    </location>
</feature>
<proteinExistence type="predicted"/>
<protein>
    <recommendedName>
        <fullName evidence="5">Lipoprotein</fullName>
    </recommendedName>
</protein>